<feature type="transmembrane region" description="Helical" evidence="1">
    <location>
        <begin position="17"/>
        <end position="38"/>
    </location>
</feature>
<protein>
    <submittedName>
        <fullName evidence="2">Uncharacterized protein</fullName>
    </submittedName>
</protein>
<dbReference type="RefSeq" id="WP_141280104.1">
    <property type="nucleotide sequence ID" value="NZ_BAAARZ010000066.1"/>
</dbReference>
<organism evidence="2 3">
    <name type="scientific">Pseudonocardia hydrocarbonoxydans</name>
    <dbReference type="NCBI Taxonomy" id="76726"/>
    <lineage>
        <taxon>Bacteria</taxon>
        <taxon>Bacillati</taxon>
        <taxon>Actinomycetota</taxon>
        <taxon>Actinomycetes</taxon>
        <taxon>Pseudonocardiales</taxon>
        <taxon>Pseudonocardiaceae</taxon>
        <taxon>Pseudonocardia</taxon>
    </lineage>
</organism>
<dbReference type="Proteomes" id="UP000320338">
    <property type="component" value="Unassembled WGS sequence"/>
</dbReference>
<sequence length="224" mass="22973">MTGAIDVVRLHLLDRRLVLGTLLGVLVFVAFGVAVTAADVAAGGSFGKGFAIGIIGGLYGGIAGAQATAMSRLLPFTVAMGRTRRDYYLGTVLFVVLEALVLGALLLLSLVVEQVTGGWGADLRFVEQGWESVGNPVGQFLVFAAPLLLTFPAVLLGVVLFVRWGVSGLVVGAVLAGAVAFAVIIVTGLLTVGSTIPVADTVRLAAIGVVFAAAGWFVVRRAPL</sequence>
<keyword evidence="1" id="KW-0812">Transmembrane</keyword>
<dbReference type="AlphaFoldDB" id="A0A4Y3WR16"/>
<feature type="transmembrane region" description="Helical" evidence="1">
    <location>
        <begin position="50"/>
        <end position="75"/>
    </location>
</feature>
<gene>
    <name evidence="2" type="ORF">PHY01_35680</name>
</gene>
<dbReference type="EMBL" id="BJNG01000031">
    <property type="protein sequence ID" value="GEC21285.1"/>
    <property type="molecule type" value="Genomic_DNA"/>
</dbReference>
<feature type="transmembrane region" description="Helical" evidence="1">
    <location>
        <begin position="169"/>
        <end position="190"/>
    </location>
</feature>
<dbReference type="OrthoDB" id="3209791at2"/>
<feature type="transmembrane region" description="Helical" evidence="1">
    <location>
        <begin position="87"/>
        <end position="112"/>
    </location>
</feature>
<evidence type="ECO:0000313" key="2">
    <source>
        <dbReference type="EMBL" id="GEC21285.1"/>
    </source>
</evidence>
<keyword evidence="3" id="KW-1185">Reference proteome</keyword>
<evidence type="ECO:0000256" key="1">
    <source>
        <dbReference type="SAM" id="Phobius"/>
    </source>
</evidence>
<proteinExistence type="predicted"/>
<feature type="transmembrane region" description="Helical" evidence="1">
    <location>
        <begin position="140"/>
        <end position="162"/>
    </location>
</feature>
<reference evidence="2 3" key="1">
    <citation type="submission" date="2019-06" db="EMBL/GenBank/DDBJ databases">
        <title>Whole genome shotgun sequence of Pseudonocardia hydrocarbonoxydans NBRC 14498.</title>
        <authorList>
            <person name="Hosoyama A."/>
            <person name="Uohara A."/>
            <person name="Ohji S."/>
            <person name="Ichikawa N."/>
        </authorList>
    </citation>
    <scope>NUCLEOTIDE SEQUENCE [LARGE SCALE GENOMIC DNA]</scope>
    <source>
        <strain evidence="2 3">NBRC 14498</strain>
    </source>
</reference>
<accession>A0A4Y3WR16</accession>
<keyword evidence="1" id="KW-0472">Membrane</keyword>
<feature type="transmembrane region" description="Helical" evidence="1">
    <location>
        <begin position="202"/>
        <end position="219"/>
    </location>
</feature>
<keyword evidence="1" id="KW-1133">Transmembrane helix</keyword>
<evidence type="ECO:0000313" key="3">
    <source>
        <dbReference type="Proteomes" id="UP000320338"/>
    </source>
</evidence>
<comment type="caution">
    <text evidence="2">The sequence shown here is derived from an EMBL/GenBank/DDBJ whole genome shotgun (WGS) entry which is preliminary data.</text>
</comment>
<name>A0A4Y3WR16_9PSEU</name>